<evidence type="ECO:0000313" key="2">
    <source>
        <dbReference type="Proteomes" id="UP000284403"/>
    </source>
</evidence>
<organism evidence="1 2">
    <name type="scientific">Trypanosoma conorhini</name>
    <dbReference type="NCBI Taxonomy" id="83891"/>
    <lineage>
        <taxon>Eukaryota</taxon>
        <taxon>Discoba</taxon>
        <taxon>Euglenozoa</taxon>
        <taxon>Kinetoplastea</taxon>
        <taxon>Metakinetoplastina</taxon>
        <taxon>Trypanosomatida</taxon>
        <taxon>Trypanosomatidae</taxon>
        <taxon>Trypanosoma</taxon>
    </lineage>
</organism>
<dbReference type="OrthoDB" id="278638at2759"/>
<comment type="caution">
    <text evidence="1">The sequence shown here is derived from an EMBL/GenBank/DDBJ whole genome shotgun (WGS) entry which is preliminary data.</text>
</comment>
<evidence type="ECO:0000313" key="1">
    <source>
        <dbReference type="EMBL" id="RNE96831.1"/>
    </source>
</evidence>
<protein>
    <submittedName>
        <fullName evidence="1">Uncharacterized protein</fullName>
    </submittedName>
</protein>
<dbReference type="RefSeq" id="XP_029223444.1">
    <property type="nucleotide sequence ID" value="XM_029376440.1"/>
</dbReference>
<keyword evidence="2" id="KW-1185">Reference proteome</keyword>
<proteinExistence type="predicted"/>
<gene>
    <name evidence="1" type="ORF">Tco025E_09629</name>
</gene>
<reference evidence="1 2" key="1">
    <citation type="journal article" date="2018" name="BMC Genomics">
        <title>Genomic comparison of Trypanosoma conorhini and Trypanosoma rangeli to Trypanosoma cruzi strains of high and low virulence.</title>
        <authorList>
            <person name="Bradwell K.R."/>
            <person name="Koparde V.N."/>
            <person name="Matveyev A.V."/>
            <person name="Serrano M.G."/>
            <person name="Alves J.M."/>
            <person name="Parikh H."/>
            <person name="Huang B."/>
            <person name="Lee V."/>
            <person name="Espinosa-Alvarez O."/>
            <person name="Ortiz P.A."/>
            <person name="Costa-Martins A.G."/>
            <person name="Teixeira M.M."/>
            <person name="Buck G.A."/>
        </authorList>
    </citation>
    <scope>NUCLEOTIDE SEQUENCE [LARGE SCALE GENOMIC DNA]</scope>
    <source>
        <strain evidence="1 2">025E</strain>
    </source>
</reference>
<dbReference type="EMBL" id="MKKU01001210">
    <property type="protein sequence ID" value="RNE96831.1"/>
    <property type="molecule type" value="Genomic_DNA"/>
</dbReference>
<dbReference type="AlphaFoldDB" id="A0A3R7KAJ5"/>
<name>A0A3R7KAJ5_9TRYP</name>
<feature type="non-terminal residue" evidence="1">
    <location>
        <position position="1"/>
    </location>
</feature>
<dbReference type="Proteomes" id="UP000284403">
    <property type="component" value="Unassembled WGS sequence"/>
</dbReference>
<sequence>QLDGDLLYVHANALGGAATTDEERMAAMSDISVMDGTLGKLALAVIERSSTTKESWLIMLVGAGGGGLERVPLVMAAYARGGLVRFGPIAEDATLADVAPTVLHWFDLSSANDMTRVRGMCSTGVFVTSCKTTTNWP</sequence>
<dbReference type="GeneID" id="40323240"/>
<accession>A0A3R7KAJ5</accession>